<dbReference type="AlphaFoldDB" id="A0A0A9CAL6"/>
<sequence>MLSELQDEVRQWSLAGAKHLALLVALIPGE</sequence>
<evidence type="ECO:0000313" key="1">
    <source>
        <dbReference type="EMBL" id="JAD73359.1"/>
    </source>
</evidence>
<name>A0A0A9CAL6_ARUDO</name>
<protein>
    <submittedName>
        <fullName evidence="1">Uncharacterized protein</fullName>
    </submittedName>
</protein>
<dbReference type="EMBL" id="GBRH01224536">
    <property type="protein sequence ID" value="JAD73359.1"/>
    <property type="molecule type" value="Transcribed_RNA"/>
</dbReference>
<reference evidence="1" key="1">
    <citation type="submission" date="2014-09" db="EMBL/GenBank/DDBJ databases">
        <authorList>
            <person name="Magalhaes I.L.F."/>
            <person name="Oliveira U."/>
            <person name="Santos F.R."/>
            <person name="Vidigal T.H.D.A."/>
            <person name="Brescovit A.D."/>
            <person name="Santos A.J."/>
        </authorList>
    </citation>
    <scope>NUCLEOTIDE SEQUENCE</scope>
    <source>
        <tissue evidence="1">Shoot tissue taken approximately 20 cm above the soil surface</tissue>
    </source>
</reference>
<accession>A0A0A9CAL6</accession>
<organism evidence="1">
    <name type="scientific">Arundo donax</name>
    <name type="common">Giant reed</name>
    <name type="synonym">Donax arundinaceus</name>
    <dbReference type="NCBI Taxonomy" id="35708"/>
    <lineage>
        <taxon>Eukaryota</taxon>
        <taxon>Viridiplantae</taxon>
        <taxon>Streptophyta</taxon>
        <taxon>Embryophyta</taxon>
        <taxon>Tracheophyta</taxon>
        <taxon>Spermatophyta</taxon>
        <taxon>Magnoliopsida</taxon>
        <taxon>Liliopsida</taxon>
        <taxon>Poales</taxon>
        <taxon>Poaceae</taxon>
        <taxon>PACMAD clade</taxon>
        <taxon>Arundinoideae</taxon>
        <taxon>Arundineae</taxon>
        <taxon>Arundo</taxon>
    </lineage>
</organism>
<proteinExistence type="predicted"/>
<reference evidence="1" key="2">
    <citation type="journal article" date="2015" name="Data Brief">
        <title>Shoot transcriptome of the giant reed, Arundo donax.</title>
        <authorList>
            <person name="Barrero R.A."/>
            <person name="Guerrero F.D."/>
            <person name="Moolhuijzen P."/>
            <person name="Goolsby J.A."/>
            <person name="Tidwell J."/>
            <person name="Bellgard S.E."/>
            <person name="Bellgard M.I."/>
        </authorList>
    </citation>
    <scope>NUCLEOTIDE SEQUENCE</scope>
    <source>
        <tissue evidence="1">Shoot tissue taken approximately 20 cm above the soil surface</tissue>
    </source>
</reference>